<comment type="caution">
    <text evidence="2">The sequence shown here is derived from an EMBL/GenBank/DDBJ whole genome shotgun (WGS) entry which is preliminary data.</text>
</comment>
<accession>A0A699YHX2</accession>
<keyword evidence="1" id="KW-0472">Membrane</keyword>
<dbReference type="AlphaFoldDB" id="A0A699YHX2"/>
<dbReference type="EMBL" id="BLLF01000001">
    <property type="protein sequence ID" value="GFH05539.1"/>
    <property type="molecule type" value="Genomic_DNA"/>
</dbReference>
<keyword evidence="2" id="KW-0328">Glycosyltransferase</keyword>
<keyword evidence="1" id="KW-0812">Transmembrane</keyword>
<dbReference type="GO" id="GO:0016757">
    <property type="term" value="F:glycosyltransferase activity"/>
    <property type="evidence" value="ECO:0007669"/>
    <property type="project" value="UniProtKB-KW"/>
</dbReference>
<keyword evidence="3" id="KW-1185">Reference proteome</keyword>
<evidence type="ECO:0000313" key="2">
    <source>
        <dbReference type="EMBL" id="GFH05539.1"/>
    </source>
</evidence>
<reference evidence="2 3" key="1">
    <citation type="submission" date="2020-02" db="EMBL/GenBank/DDBJ databases">
        <title>Draft genome sequence of Haematococcus lacustris strain NIES-144.</title>
        <authorList>
            <person name="Morimoto D."/>
            <person name="Nakagawa S."/>
            <person name="Yoshida T."/>
            <person name="Sawayama S."/>
        </authorList>
    </citation>
    <scope>NUCLEOTIDE SEQUENCE [LARGE SCALE GENOMIC DNA]</scope>
    <source>
        <strain evidence="2 3">NIES-144</strain>
    </source>
</reference>
<keyword evidence="2" id="KW-0808">Transferase</keyword>
<dbReference type="Proteomes" id="UP000485058">
    <property type="component" value="Unassembled WGS sequence"/>
</dbReference>
<gene>
    <name evidence="2" type="ORF">HaLaN_00019</name>
</gene>
<proteinExistence type="predicted"/>
<keyword evidence="1" id="KW-1133">Transmembrane helix</keyword>
<feature type="transmembrane region" description="Helical" evidence="1">
    <location>
        <begin position="103"/>
        <end position="124"/>
    </location>
</feature>
<organism evidence="2 3">
    <name type="scientific">Haematococcus lacustris</name>
    <name type="common">Green alga</name>
    <name type="synonym">Haematococcus pluvialis</name>
    <dbReference type="NCBI Taxonomy" id="44745"/>
    <lineage>
        <taxon>Eukaryota</taxon>
        <taxon>Viridiplantae</taxon>
        <taxon>Chlorophyta</taxon>
        <taxon>core chlorophytes</taxon>
        <taxon>Chlorophyceae</taxon>
        <taxon>CS clade</taxon>
        <taxon>Chlamydomonadales</taxon>
        <taxon>Haematococcaceae</taxon>
        <taxon>Haematococcus</taxon>
    </lineage>
</organism>
<evidence type="ECO:0000256" key="1">
    <source>
        <dbReference type="SAM" id="Phobius"/>
    </source>
</evidence>
<name>A0A699YHX2_HAELA</name>
<sequence length="137" mass="14766">MQVKDCVTAAKAGQTYTAPSYRSRLEAEGRGGAPGDVGEQGAVARKLAISRTANTTTAAVPQVDSEDLTLTLKPTKASAPATISAAQALLYRMRAAVARLSTWQILLIWLSLLALVLLVLPRMVKMRRKRRSGMRSE</sequence>
<protein>
    <submittedName>
        <fullName evidence="2">Peptidyl serine alpha-galactosyltransferase</fullName>
    </submittedName>
</protein>
<evidence type="ECO:0000313" key="3">
    <source>
        <dbReference type="Proteomes" id="UP000485058"/>
    </source>
</evidence>